<dbReference type="InterPro" id="IPR011333">
    <property type="entry name" value="SKP1/BTB/POZ_sf"/>
</dbReference>
<dbReference type="Gene3D" id="3.30.710.10">
    <property type="entry name" value="Potassium Channel Kv1.1, Chain A"/>
    <property type="match status" value="1"/>
</dbReference>
<dbReference type="PROSITE" id="PS50097">
    <property type="entry name" value="BTB"/>
    <property type="match status" value="1"/>
</dbReference>
<comment type="caution">
    <text evidence="2">The sequence shown here is derived from an EMBL/GenBank/DDBJ whole genome shotgun (WGS) entry which is preliminary data.</text>
</comment>
<dbReference type="PANTHER" id="PTHR47843">
    <property type="entry name" value="BTB DOMAIN-CONTAINING PROTEIN-RELATED"/>
    <property type="match status" value="1"/>
</dbReference>
<feature type="domain" description="BTB" evidence="1">
    <location>
        <begin position="30"/>
        <end position="120"/>
    </location>
</feature>
<protein>
    <recommendedName>
        <fullName evidence="1">BTB domain-containing protein</fullName>
    </recommendedName>
</protein>
<name>A0A4U0XX53_9PEZI</name>
<dbReference type="InterPro" id="IPR000210">
    <property type="entry name" value="BTB/POZ_dom"/>
</dbReference>
<dbReference type="AlphaFoldDB" id="A0A4U0XX53"/>
<dbReference type="PANTHER" id="PTHR47843:SF5">
    <property type="entry name" value="BTB_POZ DOMAIN PROTEIN"/>
    <property type="match status" value="1"/>
</dbReference>
<dbReference type="Proteomes" id="UP000309340">
    <property type="component" value="Unassembled WGS sequence"/>
</dbReference>
<proteinExistence type="predicted"/>
<accession>A0A4U0XX53</accession>
<sequence length="275" mass="31376">MAPDYEETREMGIAALWKGFSTLLTSEEFADLKVKLGDRTWNVHKVVVCCRSDFFAKARKGEFKVGQPARMDRPRTTHTDRDHRMHQEGKEGIVELHDDDPDVIDKMFHYIYRNEYDDADTETAPSSSTKLEYDVENTWATTPFADAIDEAYTMTADSDHLLRDALLGVVNKHADELFDEDQTRYPHFQAMAAKTPSFSMEVAGLLVMAEGERRRRKVTYRCPGSSCPMVFASTMKESDQPVARTCGRCTFAAKCTWAIWQQYRTVVDEKVVEGA</sequence>
<organism evidence="2 3">
    <name type="scientific">Friedmanniomyces simplex</name>
    <dbReference type="NCBI Taxonomy" id="329884"/>
    <lineage>
        <taxon>Eukaryota</taxon>
        <taxon>Fungi</taxon>
        <taxon>Dikarya</taxon>
        <taxon>Ascomycota</taxon>
        <taxon>Pezizomycotina</taxon>
        <taxon>Dothideomycetes</taxon>
        <taxon>Dothideomycetidae</taxon>
        <taxon>Mycosphaerellales</taxon>
        <taxon>Teratosphaeriaceae</taxon>
        <taxon>Friedmanniomyces</taxon>
    </lineage>
</organism>
<dbReference type="OrthoDB" id="6359816at2759"/>
<reference evidence="2 3" key="1">
    <citation type="submission" date="2017-03" db="EMBL/GenBank/DDBJ databases">
        <title>Genomes of endolithic fungi from Antarctica.</title>
        <authorList>
            <person name="Coleine C."/>
            <person name="Masonjones S."/>
            <person name="Stajich J.E."/>
        </authorList>
    </citation>
    <scope>NUCLEOTIDE SEQUENCE [LARGE SCALE GENOMIC DNA]</scope>
    <source>
        <strain evidence="2 3">CCFEE 5184</strain>
    </source>
</reference>
<dbReference type="EMBL" id="NAJQ01000035">
    <property type="protein sequence ID" value="TKA82370.1"/>
    <property type="molecule type" value="Genomic_DNA"/>
</dbReference>
<dbReference type="SUPFAM" id="SSF54695">
    <property type="entry name" value="POZ domain"/>
    <property type="match status" value="1"/>
</dbReference>
<gene>
    <name evidence="2" type="ORF">B0A55_01411</name>
</gene>
<dbReference type="CDD" id="cd18186">
    <property type="entry name" value="BTB_POZ_ZBTB_KLHL-like"/>
    <property type="match status" value="1"/>
</dbReference>
<keyword evidence="3" id="KW-1185">Reference proteome</keyword>
<evidence type="ECO:0000313" key="3">
    <source>
        <dbReference type="Proteomes" id="UP000309340"/>
    </source>
</evidence>
<dbReference type="STRING" id="329884.A0A4U0XX53"/>
<evidence type="ECO:0000313" key="2">
    <source>
        <dbReference type="EMBL" id="TKA82370.1"/>
    </source>
</evidence>
<evidence type="ECO:0000259" key="1">
    <source>
        <dbReference type="PROSITE" id="PS50097"/>
    </source>
</evidence>
<dbReference type="Pfam" id="PF00651">
    <property type="entry name" value="BTB"/>
    <property type="match status" value="1"/>
</dbReference>